<evidence type="ECO:0000259" key="2">
    <source>
        <dbReference type="PROSITE" id="PS50234"/>
    </source>
</evidence>
<dbReference type="CDD" id="cd01454">
    <property type="entry name" value="vWA_norD_type"/>
    <property type="match status" value="1"/>
</dbReference>
<feature type="region of interest" description="Disordered" evidence="1">
    <location>
        <begin position="218"/>
        <end position="251"/>
    </location>
</feature>
<dbReference type="Proteomes" id="UP000029843">
    <property type="component" value="Unassembled WGS sequence"/>
</dbReference>
<sequence>MEEWVGGLWHKYITRKANPEFDDARVNFDQVSKSVAMVFRALGGDVVKRVEAATGREYLTRKSFLQKISGDTQLVSLAWQDEESLRLPESLAVFDDKTLNYDLYIWLAVLAAHHSGSFRHWAKDNQALVVDVLEKFPALHNRYRRLAKAFVAMRPQLEKMPPLERTMEQSIRNAILTPGSVEQFPVVNFAPQAVYLWLYPSASSDDISAADIDEDELLDDNKEQDAEKKSAKKAKSSRKKAERVDDPDSRGGMMIFRLESLFSWSEFSKMDRGTDDSDEDEEDYQSTIDDLDKITLTKKQEQQKSGQIKIDLDLPSTSEDDIPLGEGIKLPEWNYKTQLLEDDRCLLQPMLPRDATPTRLPVKLQKTARMIQAQFEQLRSVKYWLKAQPQGEELDLNAWLDFHVESKTAATAEKGLFQSYRGNNRDLSCLLLADLSMSTDSHLDNDNRVIDVVQDSLLLFGEALQSVGDNFAMYGFSSVKRSNIRFTMLKNFNEKYNDHVRGRIQAITPGFYTRMGAAIRQATKVISEQKTADKLLLILTDGKPNDIDHYEGRFGIEDTHQAINEAKRLGIKPFCITIDVDAQEYLPYLFGNDGFTQILRPAQLPLRLPQLYHQLTSQ</sequence>
<dbReference type="OrthoDB" id="9758211at2"/>
<dbReference type="RefSeq" id="WP_033094476.1">
    <property type="nucleotide sequence ID" value="NZ_JQED01000037.1"/>
</dbReference>
<gene>
    <name evidence="3" type="ORF">ND2E_3643</name>
</gene>
<protein>
    <submittedName>
        <fullName evidence="3">von Willebrand factor type A</fullName>
    </submittedName>
</protein>
<dbReference type="AlphaFoldDB" id="A0A099KJG6"/>
<dbReference type="InterPro" id="IPR002035">
    <property type="entry name" value="VWF_A"/>
</dbReference>
<dbReference type="PANTHER" id="PTHR41248">
    <property type="entry name" value="NORD PROTEIN"/>
    <property type="match status" value="1"/>
</dbReference>
<dbReference type="EMBL" id="JQED01000037">
    <property type="protein sequence ID" value="KGJ90087.1"/>
    <property type="molecule type" value="Genomic_DNA"/>
</dbReference>
<dbReference type="InterPro" id="IPR036465">
    <property type="entry name" value="vWFA_dom_sf"/>
</dbReference>
<dbReference type="Gene3D" id="3.40.50.410">
    <property type="entry name" value="von Willebrand factor, type A domain"/>
    <property type="match status" value="1"/>
</dbReference>
<reference evidence="3 4" key="1">
    <citation type="submission" date="2014-08" db="EMBL/GenBank/DDBJ databases">
        <title>Genomic and Phenotypic Diversity of Colwellia psychrerythraea strains from Disparate Marine Basins.</title>
        <authorList>
            <person name="Techtmann S.M."/>
            <person name="Stelling S.C."/>
            <person name="Utturkar S.M."/>
            <person name="Alshibli N."/>
            <person name="Harris A."/>
            <person name="Brown S.D."/>
            <person name="Hazen T.C."/>
        </authorList>
    </citation>
    <scope>NUCLEOTIDE SEQUENCE [LARGE SCALE GENOMIC DNA]</scope>
    <source>
        <strain evidence="3 4">ND2E</strain>
    </source>
</reference>
<dbReference type="PATRIC" id="fig|28229.4.peg.2796"/>
<feature type="domain" description="VWFA" evidence="2">
    <location>
        <begin position="428"/>
        <end position="615"/>
    </location>
</feature>
<dbReference type="PANTHER" id="PTHR41248:SF1">
    <property type="entry name" value="NORD PROTEIN"/>
    <property type="match status" value="1"/>
</dbReference>
<accession>A0A099KJG6</accession>
<organism evidence="3 4">
    <name type="scientific">Colwellia psychrerythraea</name>
    <name type="common">Vibrio psychroerythus</name>
    <dbReference type="NCBI Taxonomy" id="28229"/>
    <lineage>
        <taxon>Bacteria</taxon>
        <taxon>Pseudomonadati</taxon>
        <taxon>Pseudomonadota</taxon>
        <taxon>Gammaproteobacteria</taxon>
        <taxon>Alteromonadales</taxon>
        <taxon>Colwelliaceae</taxon>
        <taxon>Colwellia</taxon>
    </lineage>
</organism>
<proteinExistence type="predicted"/>
<evidence type="ECO:0000313" key="3">
    <source>
        <dbReference type="EMBL" id="KGJ90087.1"/>
    </source>
</evidence>
<evidence type="ECO:0000313" key="4">
    <source>
        <dbReference type="Proteomes" id="UP000029843"/>
    </source>
</evidence>
<comment type="caution">
    <text evidence="3">The sequence shown here is derived from an EMBL/GenBank/DDBJ whole genome shotgun (WGS) entry which is preliminary data.</text>
</comment>
<dbReference type="InterPro" id="IPR051928">
    <property type="entry name" value="NorD/CobT"/>
</dbReference>
<evidence type="ECO:0000256" key="1">
    <source>
        <dbReference type="SAM" id="MobiDB-lite"/>
    </source>
</evidence>
<feature type="compositionally biased region" description="Basic and acidic residues" evidence="1">
    <location>
        <begin position="219"/>
        <end position="229"/>
    </location>
</feature>
<feature type="compositionally biased region" description="Basic residues" evidence="1">
    <location>
        <begin position="230"/>
        <end position="241"/>
    </location>
</feature>
<dbReference type="SMART" id="SM00327">
    <property type="entry name" value="VWA"/>
    <property type="match status" value="1"/>
</dbReference>
<name>A0A099KJG6_COLPS</name>
<dbReference type="Pfam" id="PF00092">
    <property type="entry name" value="VWA"/>
    <property type="match status" value="1"/>
</dbReference>
<dbReference type="PROSITE" id="PS50234">
    <property type="entry name" value="VWFA"/>
    <property type="match status" value="1"/>
</dbReference>
<dbReference type="SUPFAM" id="SSF53300">
    <property type="entry name" value="vWA-like"/>
    <property type="match status" value="1"/>
</dbReference>